<organism evidence="1 2">
    <name type="scientific">Parazoarcus communis</name>
    <dbReference type="NCBI Taxonomy" id="41977"/>
    <lineage>
        <taxon>Bacteria</taxon>
        <taxon>Pseudomonadati</taxon>
        <taxon>Pseudomonadota</taxon>
        <taxon>Betaproteobacteria</taxon>
        <taxon>Rhodocyclales</taxon>
        <taxon>Zoogloeaceae</taxon>
        <taxon>Parazoarcus</taxon>
    </lineage>
</organism>
<accession>A0A2U8H758</accession>
<dbReference type="AlphaFoldDB" id="A0A2U8H758"/>
<protein>
    <submittedName>
        <fullName evidence="1">Uncharacterized protein</fullName>
    </submittedName>
</protein>
<dbReference type="Proteomes" id="UP000244902">
    <property type="component" value="Chromosome"/>
</dbReference>
<reference evidence="1 2" key="1">
    <citation type="submission" date="2017-06" db="EMBL/GenBank/DDBJ databases">
        <title>Azoarcus sp. TSNA42 complete genome sequence.</title>
        <authorList>
            <person name="Woo J.-H."/>
            <person name="Kim H.-S."/>
        </authorList>
    </citation>
    <scope>NUCLEOTIDE SEQUENCE [LARGE SCALE GENOMIC DNA]</scope>
    <source>
        <strain evidence="1 2">TSNA42</strain>
    </source>
</reference>
<dbReference type="RefSeq" id="WP_108975968.1">
    <property type="nucleotide sequence ID" value="NZ_CP022188.1"/>
</dbReference>
<proteinExistence type="predicted"/>
<dbReference type="EMBL" id="CP022188">
    <property type="protein sequence ID" value="AWI81508.1"/>
    <property type="molecule type" value="Genomic_DNA"/>
</dbReference>
<evidence type="ECO:0000313" key="2">
    <source>
        <dbReference type="Proteomes" id="UP000244902"/>
    </source>
</evidence>
<gene>
    <name evidence="1" type="ORF">CEW87_20380</name>
</gene>
<evidence type="ECO:0000313" key="1">
    <source>
        <dbReference type="EMBL" id="AWI81508.1"/>
    </source>
</evidence>
<sequence length="88" mass="9906">MNARPISEILYRHDPAHTGCNVCEDMVDEYDRIADAIADIPAASLSFEAFRAVMIDSFFDDAFADGDLERCYREIIMESADSHRPMGT</sequence>
<name>A0A2U8H758_9RHOO</name>